<organism evidence="1 2">
    <name type="scientific">Rotaria magnacalcarata</name>
    <dbReference type="NCBI Taxonomy" id="392030"/>
    <lineage>
        <taxon>Eukaryota</taxon>
        <taxon>Metazoa</taxon>
        <taxon>Spiralia</taxon>
        <taxon>Gnathifera</taxon>
        <taxon>Rotifera</taxon>
        <taxon>Eurotatoria</taxon>
        <taxon>Bdelloidea</taxon>
        <taxon>Philodinida</taxon>
        <taxon>Philodinidae</taxon>
        <taxon>Rotaria</taxon>
    </lineage>
</organism>
<reference evidence="1" key="1">
    <citation type="submission" date="2021-02" db="EMBL/GenBank/DDBJ databases">
        <authorList>
            <person name="Nowell W R."/>
        </authorList>
    </citation>
    <scope>NUCLEOTIDE SEQUENCE</scope>
</reference>
<comment type="caution">
    <text evidence="1">The sequence shown here is derived from an EMBL/GenBank/DDBJ whole genome shotgun (WGS) entry which is preliminary data.</text>
</comment>
<evidence type="ECO:0000313" key="2">
    <source>
        <dbReference type="Proteomes" id="UP000681720"/>
    </source>
</evidence>
<accession>A0A8S3BIY7</accession>
<gene>
    <name evidence="1" type="ORF">GIL414_LOCUS48672</name>
</gene>
<dbReference type="AlphaFoldDB" id="A0A8S3BIY7"/>
<feature type="non-terminal residue" evidence="1">
    <location>
        <position position="66"/>
    </location>
</feature>
<feature type="non-terminal residue" evidence="1">
    <location>
        <position position="1"/>
    </location>
</feature>
<name>A0A8S3BIY7_9BILA</name>
<evidence type="ECO:0000313" key="1">
    <source>
        <dbReference type="EMBL" id="CAF4835672.1"/>
    </source>
</evidence>
<dbReference type="EMBL" id="CAJOBJ010158344">
    <property type="protein sequence ID" value="CAF4835672.1"/>
    <property type="molecule type" value="Genomic_DNA"/>
</dbReference>
<dbReference type="Proteomes" id="UP000681720">
    <property type="component" value="Unassembled WGS sequence"/>
</dbReference>
<proteinExistence type="predicted"/>
<protein>
    <submittedName>
        <fullName evidence="1">Uncharacterized protein</fullName>
    </submittedName>
</protein>
<sequence>SPQSGPFVPTNINHSNAINIRRHIYSPSQLPQGLTEGQLVMLLQKGSQYQQPKCEPAIPQTQLFPS</sequence>